<keyword evidence="2" id="KW-0229">DNA integration</keyword>
<dbReference type="Pfam" id="PF12482">
    <property type="entry name" value="DUF3701"/>
    <property type="match status" value="1"/>
</dbReference>
<dbReference type="PANTHER" id="PTHR30349:SF41">
    <property type="entry name" value="INTEGRASE_RECOMBINASE PROTEIN MJ0367-RELATED"/>
    <property type="match status" value="1"/>
</dbReference>
<dbReference type="Gene3D" id="1.10.150.130">
    <property type="match status" value="1"/>
</dbReference>
<evidence type="ECO:0000313" key="9">
    <source>
        <dbReference type="Proteomes" id="UP000189627"/>
    </source>
</evidence>
<evidence type="ECO:0000313" key="8">
    <source>
        <dbReference type="EMBL" id="AQV99497.1"/>
    </source>
</evidence>
<dbReference type="Gene3D" id="1.10.443.10">
    <property type="entry name" value="Intergrase catalytic core"/>
    <property type="match status" value="1"/>
</dbReference>
<evidence type="ECO:0000256" key="5">
    <source>
        <dbReference type="PROSITE-ProRule" id="PRU01248"/>
    </source>
</evidence>
<dbReference type="AlphaFoldDB" id="A0A1U9V4F5"/>
<gene>
    <name evidence="8" type="ORF">BJN34_37115</name>
</gene>
<geneLocation type="plasmid" evidence="9">
    <name>penh92</name>
</geneLocation>
<evidence type="ECO:0000256" key="2">
    <source>
        <dbReference type="ARBA" id="ARBA00022908"/>
    </source>
</evidence>
<comment type="similarity">
    <text evidence="1">Belongs to the 'phage' integrase family.</text>
</comment>
<dbReference type="PROSITE" id="PS51900">
    <property type="entry name" value="CB"/>
    <property type="match status" value="1"/>
</dbReference>
<dbReference type="EMBL" id="CP017759">
    <property type="protein sequence ID" value="AQV99497.1"/>
    <property type="molecule type" value="Genomic_DNA"/>
</dbReference>
<dbReference type="GO" id="GO:0006310">
    <property type="term" value="P:DNA recombination"/>
    <property type="evidence" value="ECO:0007669"/>
    <property type="project" value="UniProtKB-KW"/>
</dbReference>
<dbReference type="PANTHER" id="PTHR30349">
    <property type="entry name" value="PHAGE INTEGRASE-RELATED"/>
    <property type="match status" value="1"/>
</dbReference>
<dbReference type="CDD" id="cd00397">
    <property type="entry name" value="DNA_BRE_C"/>
    <property type="match status" value="1"/>
</dbReference>
<dbReference type="InterPro" id="IPR010998">
    <property type="entry name" value="Integrase_recombinase_N"/>
</dbReference>
<dbReference type="InterPro" id="IPR022169">
    <property type="entry name" value="DUF3701"/>
</dbReference>
<sequence length="619" mass="69368">MAQHNNIAEPVREYTRTDFAALRFKLQRVQGPAILSLYSEEDLEKRGLSSPAELYAWLDELRDHLVERARLANPLVSNTLDDARRRGSWPKAVLDFIIKAGEQDRALPKLSDGISVWFRPVVFRTLAAEGLQTLGDLKQCIETRGSGWHRPIPRIGPGKARAFERWFATNQASLGSLQLQPEKLPNNLVTLTPDVAMPLVPLERVSTIVHSLDGSQGRNRNAAFCLISARNDLEVVQAYLYRYRGRDKTHRAYQKELERFLLWCVCKRKVPLSSVLTDECEAYKDFLANPDPEWIGPKVPGGRGSPRWRPFEGPLSPQSQKYAVQVIRAFFEWLVRVRYLGGNPWATVADPVVEEKELEMAIDKALPSQLWQALTAEGGLLDRACDRHDEARLASAGALQAKQAATPGAQYRLARAIIFLLGYTGIRREEAAGATRDKLQPVREQAGAANGLWELAVLGKRKKWRTVFLPKRVVDALQAHWDDRGHDFDLPDGVHALLSPVVVPNTPWAQDKHFVSNEAVSTLSGNGFSPDGIYKVIKSALLRLADDQDVSLSPEERILLKQAAPHAFRHTFATQAAAKLMPIDVLQRLLGHAFQQTTSIYVQAERARGIDEATKFFSN</sequence>
<dbReference type="InterPro" id="IPR044068">
    <property type="entry name" value="CB"/>
</dbReference>
<dbReference type="PROSITE" id="PS51898">
    <property type="entry name" value="TYR_RECOMBINASE"/>
    <property type="match status" value="1"/>
</dbReference>
<dbReference type="SUPFAM" id="SSF56349">
    <property type="entry name" value="DNA breaking-rejoining enzymes"/>
    <property type="match status" value="1"/>
</dbReference>
<feature type="domain" description="Tyr recombinase" evidence="6">
    <location>
        <begin position="380"/>
        <end position="615"/>
    </location>
</feature>
<dbReference type="InterPro" id="IPR050090">
    <property type="entry name" value="Tyrosine_recombinase_XerCD"/>
</dbReference>
<dbReference type="InterPro" id="IPR011010">
    <property type="entry name" value="DNA_brk_join_enz"/>
</dbReference>
<dbReference type="InterPro" id="IPR013762">
    <property type="entry name" value="Integrase-like_cat_sf"/>
</dbReference>
<evidence type="ECO:0000256" key="4">
    <source>
        <dbReference type="ARBA" id="ARBA00023172"/>
    </source>
</evidence>
<dbReference type="OrthoDB" id="8610787at2"/>
<keyword evidence="4" id="KW-0233">DNA recombination</keyword>
<accession>A0A1U9V4F5</accession>
<evidence type="ECO:0000256" key="1">
    <source>
        <dbReference type="ARBA" id="ARBA00008857"/>
    </source>
</evidence>
<name>A0A1U9V4F5_CUPNE</name>
<dbReference type="InterPro" id="IPR002104">
    <property type="entry name" value="Integrase_catalytic"/>
</dbReference>
<keyword evidence="3 5" id="KW-0238">DNA-binding</keyword>
<dbReference type="RefSeq" id="WP_078201872.1">
    <property type="nucleotide sequence ID" value="NZ_CP017759.1"/>
</dbReference>
<feature type="domain" description="Core-binding (CB)" evidence="7">
    <location>
        <begin position="230"/>
        <end position="335"/>
    </location>
</feature>
<dbReference type="Pfam" id="PF00589">
    <property type="entry name" value="Phage_integrase"/>
    <property type="match status" value="1"/>
</dbReference>
<proteinExistence type="inferred from homology"/>
<evidence type="ECO:0000259" key="6">
    <source>
        <dbReference type="PROSITE" id="PS51898"/>
    </source>
</evidence>
<reference evidence="9" key="1">
    <citation type="submission" date="2017-02" db="EMBL/GenBank/DDBJ databases">
        <title>Complete genome sequence of Cupriavidus necator strain NH9, a 3-chlorobenzoate degrader.</title>
        <authorList>
            <person name="Moriuchi R."/>
            <person name="Dohra H."/>
            <person name="Ogawa N."/>
        </authorList>
    </citation>
    <scope>NUCLEOTIDE SEQUENCE [LARGE SCALE GENOMIC DNA]</scope>
    <source>
        <strain evidence="9">NH9</strain>
        <plasmid evidence="9">penh92</plasmid>
    </source>
</reference>
<organism evidence="8 9">
    <name type="scientific">Cupriavidus necator</name>
    <name type="common">Alcaligenes eutrophus</name>
    <name type="synonym">Ralstonia eutropha</name>
    <dbReference type="NCBI Taxonomy" id="106590"/>
    <lineage>
        <taxon>Bacteria</taxon>
        <taxon>Pseudomonadati</taxon>
        <taxon>Pseudomonadota</taxon>
        <taxon>Betaproteobacteria</taxon>
        <taxon>Burkholderiales</taxon>
        <taxon>Burkholderiaceae</taxon>
        <taxon>Cupriavidus</taxon>
    </lineage>
</organism>
<keyword evidence="8" id="KW-0614">Plasmid</keyword>
<dbReference type="GO" id="GO:0003677">
    <property type="term" value="F:DNA binding"/>
    <property type="evidence" value="ECO:0007669"/>
    <property type="project" value="UniProtKB-UniRule"/>
</dbReference>
<protein>
    <submittedName>
        <fullName evidence="8">Integrase</fullName>
    </submittedName>
</protein>
<evidence type="ECO:0000259" key="7">
    <source>
        <dbReference type="PROSITE" id="PS51900"/>
    </source>
</evidence>
<dbReference type="Proteomes" id="UP000189627">
    <property type="component" value="Plasmid pENH92"/>
</dbReference>
<dbReference type="KEGG" id="cuh:BJN34_37115"/>
<dbReference type="GO" id="GO:0015074">
    <property type="term" value="P:DNA integration"/>
    <property type="evidence" value="ECO:0007669"/>
    <property type="project" value="UniProtKB-KW"/>
</dbReference>
<evidence type="ECO:0000256" key="3">
    <source>
        <dbReference type="ARBA" id="ARBA00023125"/>
    </source>
</evidence>